<dbReference type="EMBL" id="CP041742">
    <property type="protein sequence ID" value="QDQ73650.1"/>
    <property type="molecule type" value="Genomic_DNA"/>
</dbReference>
<evidence type="ECO:0000259" key="1">
    <source>
        <dbReference type="SMART" id="SM01321"/>
    </source>
</evidence>
<protein>
    <submittedName>
        <fullName evidence="2">Transposase</fullName>
    </submittedName>
</protein>
<feature type="domain" description="Transposase IS200-like" evidence="1">
    <location>
        <begin position="9"/>
        <end position="132"/>
    </location>
</feature>
<proteinExistence type="predicted"/>
<dbReference type="AlphaFoldDB" id="A0A516V545"/>
<dbReference type="RefSeq" id="WP_143879162.1">
    <property type="nucleotide sequence ID" value="NZ_BAABLZ010000001.1"/>
</dbReference>
<dbReference type="InterPro" id="IPR036515">
    <property type="entry name" value="Transposase_17_sf"/>
</dbReference>
<evidence type="ECO:0000313" key="2">
    <source>
        <dbReference type="EMBL" id="QDQ73650.1"/>
    </source>
</evidence>
<dbReference type="Pfam" id="PF01797">
    <property type="entry name" value="Y1_Tnp"/>
    <property type="match status" value="1"/>
</dbReference>
<dbReference type="SMART" id="SM01321">
    <property type="entry name" value="Y1_Tnp"/>
    <property type="match status" value="1"/>
</dbReference>
<gene>
    <name evidence="2" type="ORF">FNZ56_07055</name>
</gene>
<dbReference type="GO" id="GO:0043565">
    <property type="term" value="F:sequence-specific DNA binding"/>
    <property type="evidence" value="ECO:0007669"/>
    <property type="project" value="TreeGrafter"/>
</dbReference>
<dbReference type="PANTHER" id="PTHR36966:SF1">
    <property type="entry name" value="REP-ASSOCIATED TYROSINE TRANSPOSASE"/>
    <property type="match status" value="1"/>
</dbReference>
<dbReference type="NCBIfam" id="NF047646">
    <property type="entry name" value="REP_Tyr_transpos"/>
    <property type="match status" value="1"/>
</dbReference>
<dbReference type="PANTHER" id="PTHR36966">
    <property type="entry name" value="REP-ASSOCIATED TYROSINE TRANSPOSASE"/>
    <property type="match status" value="1"/>
</dbReference>
<dbReference type="InterPro" id="IPR002686">
    <property type="entry name" value="Transposase_17"/>
</dbReference>
<sequence>MTQYRRSLTPGSTYFFTVNLSNRRSKLLTSHVEVLRKAFAAVMAAHPFVIDAMVVMPDHLHAVWTMPPDDADYALRWRLIKTRFSRAMPRTERRSVSRMAKGERGIWQRRYWEHEIRDAIDMQRHVDYIHINPVKHGYVARAADWPHSSIHRFIERGDLPCDWACDCEEITMGERA</sequence>
<dbReference type="GO" id="GO:0004803">
    <property type="term" value="F:transposase activity"/>
    <property type="evidence" value="ECO:0007669"/>
    <property type="project" value="InterPro"/>
</dbReference>
<reference evidence="2 3" key="1">
    <citation type="submission" date="2019-07" db="EMBL/GenBank/DDBJ databases">
        <title>Lysobacter weifangensis sp. nov., isolated from bensulfuron-methyl contaminated farmland soil.</title>
        <authorList>
            <person name="Zhao H."/>
        </authorList>
    </citation>
    <scope>NUCLEOTIDE SEQUENCE [LARGE SCALE GENOMIC DNA]</scope>
    <source>
        <strain evidence="2 3">CC-Bw-6</strain>
    </source>
</reference>
<name>A0A516V545_9GAMM</name>
<keyword evidence="3" id="KW-1185">Reference proteome</keyword>
<dbReference type="SUPFAM" id="SSF143422">
    <property type="entry name" value="Transposase IS200-like"/>
    <property type="match status" value="1"/>
</dbReference>
<dbReference type="Proteomes" id="UP000315891">
    <property type="component" value="Chromosome"/>
</dbReference>
<dbReference type="InterPro" id="IPR052715">
    <property type="entry name" value="RAYT_transposase"/>
</dbReference>
<dbReference type="Gene3D" id="3.30.70.1290">
    <property type="entry name" value="Transposase IS200-like"/>
    <property type="match status" value="1"/>
</dbReference>
<dbReference type="OrthoDB" id="9794403at2"/>
<accession>A0A516V545</accession>
<dbReference type="GO" id="GO:0006313">
    <property type="term" value="P:DNA transposition"/>
    <property type="evidence" value="ECO:0007669"/>
    <property type="project" value="InterPro"/>
</dbReference>
<organism evidence="2 3">
    <name type="scientific">Pseudoluteimonas lycopersici</name>
    <dbReference type="NCBI Taxonomy" id="1324796"/>
    <lineage>
        <taxon>Bacteria</taxon>
        <taxon>Pseudomonadati</taxon>
        <taxon>Pseudomonadota</taxon>
        <taxon>Gammaproteobacteria</taxon>
        <taxon>Lysobacterales</taxon>
        <taxon>Lysobacteraceae</taxon>
        <taxon>Pseudoluteimonas</taxon>
    </lineage>
</organism>
<evidence type="ECO:0000313" key="3">
    <source>
        <dbReference type="Proteomes" id="UP000315891"/>
    </source>
</evidence>